<dbReference type="Gene3D" id="3.40.50.300">
    <property type="entry name" value="P-loop containing nucleotide triphosphate hydrolases"/>
    <property type="match status" value="1"/>
</dbReference>
<feature type="domain" description="Dynamin N-terminal" evidence="6">
    <location>
        <begin position="162"/>
        <end position="319"/>
    </location>
</feature>
<dbReference type="Pfam" id="PF00350">
    <property type="entry name" value="Dynamin_N"/>
    <property type="match status" value="1"/>
</dbReference>
<dbReference type="RefSeq" id="WP_367852503.1">
    <property type="nucleotide sequence ID" value="NZ_JBFOHK010000001.1"/>
</dbReference>
<keyword evidence="3" id="KW-0378">Hydrolase</keyword>
<sequence>MLEGDDPAALFPRYADYPDAARIAVLRTHLARLRSLMRRFMDAQSIAQQASLPAVDASWGFQTRMSMARNAVFELRPRYVRGYGELDAQGEQDCRALAAELGLLLDDITHELRRQPLAIPESRRDDALLVALTEAIERHQLLELRGTVRNLLEGQESDRVEVALLGRVSSGKSSLVNALLEQPLLPVGAVPVTAVVTRVRHGDALRIRAIDLEGHVEEITAAVLPQYIAESGNAGNRRRLREVTIEAPADILHGGIVLTDTPGLGSLHATASAHALTYLPRCDLGIITIDASATLSMQDADLARALQQAHASLLVLLTKADTVAADALEQQRDYVQRSLSEALGEPIRVADVSVAPAHSGAMRHWRDTVLRPVLAQCAARSGERAAQRLDQLARRVCVTLEQALHESPAATETTARQGSGAALAALSDAETALRNLCSELGQHGAAVVLNDALPLAMADASDIAGQVVALASQLADQVVRDMVARLQAVNRQADDGQWPASLRGAPPFVLAALPDASPQRYTVRGPPPWRRYRLRQRLRQDMQFPLQQTFLAYAQELKEWLTRTCESLRQSVGGVVLATDGARTDQTAIREDLARLHILLDEGPSAVSAGEPP</sequence>
<dbReference type="EMBL" id="JBFOHK010000001">
    <property type="protein sequence ID" value="MEW9570408.1"/>
    <property type="molecule type" value="Genomic_DNA"/>
</dbReference>
<dbReference type="Proteomes" id="UP001556220">
    <property type="component" value="Unassembled WGS sequence"/>
</dbReference>
<dbReference type="InterPro" id="IPR027417">
    <property type="entry name" value="P-loop_NTPase"/>
</dbReference>
<dbReference type="SUPFAM" id="SSF52540">
    <property type="entry name" value="P-loop containing nucleoside triphosphate hydrolases"/>
    <property type="match status" value="1"/>
</dbReference>
<dbReference type="PANTHER" id="PTHR10465">
    <property type="entry name" value="TRANSMEMBRANE GTPASE FZO1"/>
    <property type="match status" value="1"/>
</dbReference>
<dbReference type="PANTHER" id="PTHR10465:SF0">
    <property type="entry name" value="SARCALUMENIN"/>
    <property type="match status" value="1"/>
</dbReference>
<evidence type="ECO:0000256" key="5">
    <source>
        <dbReference type="ARBA" id="ARBA00023136"/>
    </source>
</evidence>
<dbReference type="InterPro" id="IPR027094">
    <property type="entry name" value="Mitofusin_fam"/>
</dbReference>
<protein>
    <submittedName>
        <fullName evidence="7">Dynamin family protein</fullName>
    </submittedName>
</protein>
<keyword evidence="8" id="KW-1185">Reference proteome</keyword>
<comment type="subcellular location">
    <subcellularLocation>
        <location evidence="1">Membrane</location>
    </subcellularLocation>
</comment>
<reference evidence="7 8" key="1">
    <citation type="submission" date="2024-06" db="EMBL/GenBank/DDBJ databases">
        <authorList>
            <person name="Woo H."/>
        </authorList>
    </citation>
    <scope>NUCLEOTIDE SEQUENCE [LARGE SCALE GENOMIC DNA]</scope>
    <source>
        <strain evidence="7 8">Si-c</strain>
    </source>
</reference>
<gene>
    <name evidence="7" type="ORF">ABQJ54_01445</name>
</gene>
<evidence type="ECO:0000313" key="7">
    <source>
        <dbReference type="EMBL" id="MEW9570408.1"/>
    </source>
</evidence>
<name>A0ABV3Q9A6_9GAMM</name>
<comment type="caution">
    <text evidence="7">The sequence shown here is derived from an EMBL/GenBank/DDBJ whole genome shotgun (WGS) entry which is preliminary data.</text>
</comment>
<organism evidence="7 8">
    <name type="scientific">Rhodanobacter lycopersici</name>
    <dbReference type="NCBI Taxonomy" id="3162487"/>
    <lineage>
        <taxon>Bacteria</taxon>
        <taxon>Pseudomonadati</taxon>
        <taxon>Pseudomonadota</taxon>
        <taxon>Gammaproteobacteria</taxon>
        <taxon>Lysobacterales</taxon>
        <taxon>Rhodanobacteraceae</taxon>
        <taxon>Rhodanobacter</taxon>
    </lineage>
</organism>
<dbReference type="InterPro" id="IPR045063">
    <property type="entry name" value="Dynamin_N"/>
</dbReference>
<evidence type="ECO:0000256" key="2">
    <source>
        <dbReference type="ARBA" id="ARBA00022741"/>
    </source>
</evidence>
<evidence type="ECO:0000256" key="3">
    <source>
        <dbReference type="ARBA" id="ARBA00022801"/>
    </source>
</evidence>
<keyword evidence="2" id="KW-0547">Nucleotide-binding</keyword>
<evidence type="ECO:0000256" key="1">
    <source>
        <dbReference type="ARBA" id="ARBA00004370"/>
    </source>
</evidence>
<evidence type="ECO:0000256" key="4">
    <source>
        <dbReference type="ARBA" id="ARBA00023134"/>
    </source>
</evidence>
<evidence type="ECO:0000259" key="6">
    <source>
        <dbReference type="Pfam" id="PF00350"/>
    </source>
</evidence>
<accession>A0ABV3Q9A6</accession>
<proteinExistence type="predicted"/>
<keyword evidence="4" id="KW-0342">GTP-binding</keyword>
<evidence type="ECO:0000313" key="8">
    <source>
        <dbReference type="Proteomes" id="UP001556220"/>
    </source>
</evidence>
<keyword evidence="5" id="KW-0472">Membrane</keyword>